<protein>
    <recommendedName>
        <fullName evidence="1">YjiS-like domain-containing protein</fullName>
    </recommendedName>
</protein>
<evidence type="ECO:0000313" key="3">
    <source>
        <dbReference type="Proteomes" id="UP000048908"/>
    </source>
</evidence>
<evidence type="ECO:0000313" key="2">
    <source>
        <dbReference type="EMBL" id="CTQ33819.1"/>
    </source>
</evidence>
<keyword evidence="3" id="KW-1185">Reference proteome</keyword>
<accession>A0A0M6XRR1</accession>
<dbReference type="OrthoDB" id="8116725at2"/>
<dbReference type="EMBL" id="CXPG01000020">
    <property type="protein sequence ID" value="CTQ33819.1"/>
    <property type="molecule type" value="Genomic_DNA"/>
</dbReference>
<sequence>MATFDTFTPARPGPANGLIGTLLGNLMAWNDRRITVRMLSGLTDRELNDIGIERAEIATWTNHR</sequence>
<dbReference type="Pfam" id="PF06568">
    <property type="entry name" value="YjiS-like"/>
    <property type="match status" value="1"/>
</dbReference>
<dbReference type="AlphaFoldDB" id="A0A0M6XRR1"/>
<name>A0A0M6XRR1_9RHOB</name>
<dbReference type="RefSeq" id="WP_055683183.1">
    <property type="nucleotide sequence ID" value="NZ_CXPG01000020.1"/>
</dbReference>
<proteinExistence type="predicted"/>
<gene>
    <name evidence="2" type="ORF">JAN5088_02605</name>
</gene>
<reference evidence="2 3" key="1">
    <citation type="submission" date="2015-07" db="EMBL/GenBank/DDBJ databases">
        <authorList>
            <person name="Noorani M."/>
        </authorList>
    </citation>
    <scope>NUCLEOTIDE SEQUENCE [LARGE SCALE GENOMIC DNA]</scope>
    <source>
        <strain evidence="2 3">CECT 5088</strain>
    </source>
</reference>
<dbReference type="Proteomes" id="UP000048908">
    <property type="component" value="Unassembled WGS sequence"/>
</dbReference>
<dbReference type="STRING" id="282197.SAMN04488517_102655"/>
<evidence type="ECO:0000259" key="1">
    <source>
        <dbReference type="Pfam" id="PF06568"/>
    </source>
</evidence>
<dbReference type="InterPro" id="IPR009506">
    <property type="entry name" value="YjiS-like"/>
</dbReference>
<feature type="domain" description="YjiS-like" evidence="1">
    <location>
        <begin position="23"/>
        <end position="57"/>
    </location>
</feature>
<organism evidence="2 3">
    <name type="scientific">Jannaschia rubra</name>
    <dbReference type="NCBI Taxonomy" id="282197"/>
    <lineage>
        <taxon>Bacteria</taxon>
        <taxon>Pseudomonadati</taxon>
        <taxon>Pseudomonadota</taxon>
        <taxon>Alphaproteobacteria</taxon>
        <taxon>Rhodobacterales</taxon>
        <taxon>Roseobacteraceae</taxon>
        <taxon>Jannaschia</taxon>
    </lineage>
</organism>